<gene>
    <name evidence="3" type="ORF">HNR50_001372</name>
</gene>
<sequence length="357" mass="41448">MKYRKSNNLYNKSIEERQKLEKLNHSMLDITQAVVGTENPEELYKLILAKVIDFIPGANVGSIMIKNDQGLYECSVHQGFDDEKIKDFQIPLEETIIWKYTGGHITKSEIIDDVSLIKNLELKPLTVDPEEWSIRSTIAVPLILSGEVAGILHIDSRELKAFSSEDLKSMEYIRSNLEIALQKFQLYRNMVLLSRYDSLTNAYNRNYFMEQFETVLNKSERYKEKFSLIIFDIDDLKKVNDTFGHMAGDLVLKKFSETTRNKIRKTDTFARWGGDEFMAIFYDITDEEIAEKISEIRQTLDINPVITTSDNFSVSFSYGHAFFPVEGESFDQLLKTADNRMYVNKRKKRKESSPEEK</sequence>
<protein>
    <recommendedName>
        <fullName evidence="1">diguanylate cyclase</fullName>
        <ecNumber evidence="1">2.7.7.65</ecNumber>
    </recommendedName>
</protein>
<accession>A0A841R3S0</accession>
<name>A0A841R3S0_9SPIO</name>
<dbReference type="PROSITE" id="PS50887">
    <property type="entry name" value="GGDEF"/>
    <property type="match status" value="1"/>
</dbReference>
<dbReference type="GO" id="GO:0052621">
    <property type="term" value="F:diguanylate cyclase activity"/>
    <property type="evidence" value="ECO:0007669"/>
    <property type="project" value="UniProtKB-EC"/>
</dbReference>
<dbReference type="Pfam" id="PF13185">
    <property type="entry name" value="GAF_2"/>
    <property type="match status" value="1"/>
</dbReference>
<dbReference type="SUPFAM" id="SSF55073">
    <property type="entry name" value="Nucleotide cyclase"/>
    <property type="match status" value="1"/>
</dbReference>
<dbReference type="InterPro" id="IPR029787">
    <property type="entry name" value="Nucleotide_cyclase"/>
</dbReference>
<dbReference type="GO" id="GO:0005886">
    <property type="term" value="C:plasma membrane"/>
    <property type="evidence" value="ECO:0007669"/>
    <property type="project" value="TreeGrafter"/>
</dbReference>
<feature type="domain" description="GGDEF" evidence="2">
    <location>
        <begin position="224"/>
        <end position="357"/>
    </location>
</feature>
<dbReference type="CDD" id="cd01949">
    <property type="entry name" value="GGDEF"/>
    <property type="match status" value="1"/>
</dbReference>
<dbReference type="SUPFAM" id="SSF55781">
    <property type="entry name" value="GAF domain-like"/>
    <property type="match status" value="1"/>
</dbReference>
<dbReference type="InterPro" id="IPR000160">
    <property type="entry name" value="GGDEF_dom"/>
</dbReference>
<dbReference type="SMART" id="SM00267">
    <property type="entry name" value="GGDEF"/>
    <property type="match status" value="1"/>
</dbReference>
<dbReference type="FunFam" id="3.30.70.270:FF:000001">
    <property type="entry name" value="Diguanylate cyclase domain protein"/>
    <property type="match status" value="1"/>
</dbReference>
<dbReference type="InterPro" id="IPR029016">
    <property type="entry name" value="GAF-like_dom_sf"/>
</dbReference>
<proteinExistence type="predicted"/>
<dbReference type="Gene3D" id="3.30.70.270">
    <property type="match status" value="1"/>
</dbReference>
<dbReference type="PANTHER" id="PTHR45138">
    <property type="entry name" value="REGULATORY COMPONENTS OF SENSORY TRANSDUCTION SYSTEM"/>
    <property type="match status" value="1"/>
</dbReference>
<evidence type="ECO:0000256" key="1">
    <source>
        <dbReference type="ARBA" id="ARBA00012528"/>
    </source>
</evidence>
<comment type="caution">
    <text evidence="3">The sequence shown here is derived from an EMBL/GenBank/DDBJ whole genome shotgun (WGS) entry which is preliminary data.</text>
</comment>
<dbReference type="EC" id="2.7.7.65" evidence="1"/>
<dbReference type="PANTHER" id="PTHR45138:SF6">
    <property type="entry name" value="DIGUANYLATE CYCLASE DGCN"/>
    <property type="match status" value="1"/>
</dbReference>
<dbReference type="GO" id="GO:1902201">
    <property type="term" value="P:negative regulation of bacterial-type flagellum-dependent cell motility"/>
    <property type="evidence" value="ECO:0007669"/>
    <property type="project" value="TreeGrafter"/>
</dbReference>
<dbReference type="InterPro" id="IPR043128">
    <property type="entry name" value="Rev_trsase/Diguanyl_cyclase"/>
</dbReference>
<evidence type="ECO:0000313" key="3">
    <source>
        <dbReference type="EMBL" id="MBB6479714.1"/>
    </source>
</evidence>
<dbReference type="Pfam" id="PF00990">
    <property type="entry name" value="GGDEF"/>
    <property type="match status" value="1"/>
</dbReference>
<dbReference type="RefSeq" id="WP_184745182.1">
    <property type="nucleotide sequence ID" value="NZ_JACHGJ010000002.1"/>
</dbReference>
<dbReference type="GO" id="GO:0043709">
    <property type="term" value="P:cell adhesion involved in single-species biofilm formation"/>
    <property type="evidence" value="ECO:0007669"/>
    <property type="project" value="TreeGrafter"/>
</dbReference>
<evidence type="ECO:0000259" key="2">
    <source>
        <dbReference type="PROSITE" id="PS50887"/>
    </source>
</evidence>
<dbReference type="Proteomes" id="UP000587760">
    <property type="component" value="Unassembled WGS sequence"/>
</dbReference>
<dbReference type="EMBL" id="JACHGJ010000002">
    <property type="protein sequence ID" value="MBB6479714.1"/>
    <property type="molecule type" value="Genomic_DNA"/>
</dbReference>
<dbReference type="NCBIfam" id="TIGR00254">
    <property type="entry name" value="GGDEF"/>
    <property type="match status" value="1"/>
</dbReference>
<reference evidence="3 4" key="1">
    <citation type="submission" date="2020-08" db="EMBL/GenBank/DDBJ databases">
        <title>Genomic Encyclopedia of Type Strains, Phase IV (KMG-IV): sequencing the most valuable type-strain genomes for metagenomic binning, comparative biology and taxonomic classification.</title>
        <authorList>
            <person name="Goeker M."/>
        </authorList>
    </citation>
    <scope>NUCLEOTIDE SEQUENCE [LARGE SCALE GENOMIC DNA]</scope>
    <source>
        <strain evidence="3 4">DSM 2461</strain>
    </source>
</reference>
<organism evidence="3 4">
    <name type="scientific">Spirochaeta isovalerica</name>
    <dbReference type="NCBI Taxonomy" id="150"/>
    <lineage>
        <taxon>Bacteria</taxon>
        <taxon>Pseudomonadati</taxon>
        <taxon>Spirochaetota</taxon>
        <taxon>Spirochaetia</taxon>
        <taxon>Spirochaetales</taxon>
        <taxon>Spirochaetaceae</taxon>
        <taxon>Spirochaeta</taxon>
    </lineage>
</organism>
<dbReference type="AlphaFoldDB" id="A0A841R3S0"/>
<dbReference type="InterPro" id="IPR050469">
    <property type="entry name" value="Diguanylate_Cyclase"/>
</dbReference>
<keyword evidence="4" id="KW-1185">Reference proteome</keyword>
<dbReference type="Gene3D" id="3.30.450.40">
    <property type="match status" value="1"/>
</dbReference>
<dbReference type="InterPro" id="IPR003018">
    <property type="entry name" value="GAF"/>
</dbReference>
<evidence type="ECO:0000313" key="4">
    <source>
        <dbReference type="Proteomes" id="UP000587760"/>
    </source>
</evidence>